<dbReference type="InterPro" id="IPR015424">
    <property type="entry name" value="PyrdxlP-dep_Trfase"/>
</dbReference>
<evidence type="ECO:0000259" key="4">
    <source>
        <dbReference type="Pfam" id="PF00155"/>
    </source>
</evidence>
<keyword evidence="2" id="KW-0808">Transferase</keyword>
<keyword evidence="3" id="KW-0472">Membrane</keyword>
<keyword evidence="6" id="KW-1185">Reference proteome</keyword>
<proteinExistence type="predicted"/>
<dbReference type="InterPro" id="IPR015421">
    <property type="entry name" value="PyrdxlP-dep_Trfase_major"/>
</dbReference>
<evidence type="ECO:0000313" key="5">
    <source>
        <dbReference type="EMBL" id="CAK9258330.1"/>
    </source>
</evidence>
<feature type="domain" description="Aminotransferase class I/classII large" evidence="4">
    <location>
        <begin position="17"/>
        <end position="107"/>
    </location>
</feature>
<dbReference type="PANTHER" id="PTHR13693">
    <property type="entry name" value="CLASS II AMINOTRANSFERASE/8-AMINO-7-OXONONANOATE SYNTHASE"/>
    <property type="match status" value="1"/>
</dbReference>
<evidence type="ECO:0000313" key="6">
    <source>
        <dbReference type="Proteomes" id="UP001497444"/>
    </source>
</evidence>
<evidence type="ECO:0000256" key="3">
    <source>
        <dbReference type="SAM" id="Phobius"/>
    </source>
</evidence>
<keyword evidence="3" id="KW-1133">Transmembrane helix</keyword>
<dbReference type="PANTHER" id="PTHR13693:SF3">
    <property type="entry name" value="LD36009P"/>
    <property type="match status" value="1"/>
</dbReference>
<organism evidence="5 6">
    <name type="scientific">Sphagnum jensenii</name>
    <dbReference type="NCBI Taxonomy" id="128206"/>
    <lineage>
        <taxon>Eukaryota</taxon>
        <taxon>Viridiplantae</taxon>
        <taxon>Streptophyta</taxon>
        <taxon>Embryophyta</taxon>
        <taxon>Bryophyta</taxon>
        <taxon>Sphagnophytina</taxon>
        <taxon>Sphagnopsida</taxon>
        <taxon>Sphagnales</taxon>
        <taxon>Sphagnaceae</taxon>
        <taxon>Sphagnum</taxon>
    </lineage>
</organism>
<dbReference type="EMBL" id="OZ020106">
    <property type="protein sequence ID" value="CAK9258330.1"/>
    <property type="molecule type" value="Genomic_DNA"/>
</dbReference>
<comment type="cofactor">
    <cofactor evidence="1">
        <name>pyridoxal 5'-phosphate</name>
        <dbReference type="ChEBI" id="CHEBI:597326"/>
    </cofactor>
</comment>
<dbReference type="Proteomes" id="UP001497444">
    <property type="component" value="Chromosome 11"/>
</dbReference>
<dbReference type="Pfam" id="PF00155">
    <property type="entry name" value="Aminotran_1_2"/>
    <property type="match status" value="1"/>
</dbReference>
<name>A0ABP0VZ45_9BRYO</name>
<dbReference type="SUPFAM" id="SSF53383">
    <property type="entry name" value="PLP-dependent transferases"/>
    <property type="match status" value="1"/>
</dbReference>
<evidence type="ECO:0000256" key="2">
    <source>
        <dbReference type="ARBA" id="ARBA00022679"/>
    </source>
</evidence>
<keyword evidence="3" id="KW-0812">Transmembrane</keyword>
<feature type="transmembrane region" description="Helical" evidence="3">
    <location>
        <begin position="99"/>
        <end position="118"/>
    </location>
</feature>
<evidence type="ECO:0000256" key="1">
    <source>
        <dbReference type="ARBA" id="ARBA00001933"/>
    </source>
</evidence>
<dbReference type="Gene3D" id="3.40.640.10">
    <property type="entry name" value="Type I PLP-dependent aspartate aminotransferase-like (Major domain)"/>
    <property type="match status" value="1"/>
</dbReference>
<dbReference type="InterPro" id="IPR004839">
    <property type="entry name" value="Aminotransferase_I/II_large"/>
</dbReference>
<dbReference type="InterPro" id="IPR050087">
    <property type="entry name" value="AON_synthase_class-II"/>
</dbReference>
<gene>
    <name evidence="5" type="ORF">CSSPJE1EN1_LOCUS3808</name>
</gene>
<sequence>MGVESIYSKEGELCRLIEIIAVAKKYKAYVYLDEAHSIGAIGKTGRGSCKLKGVDPADDVMMGTFTKSLDLVVVTLLPLRQDLVKYLRTTMTEVCRNSLLRLLVLTIATFTLSTLNVIKHCNVSGTMKLA</sequence>
<protein>
    <recommendedName>
        <fullName evidence="4">Aminotransferase class I/classII large domain-containing protein</fullName>
    </recommendedName>
</protein>
<accession>A0ABP0VZ45</accession>
<reference evidence="5" key="1">
    <citation type="submission" date="2024-02" db="EMBL/GenBank/DDBJ databases">
        <authorList>
            <consortium name="ELIXIR-Norway"/>
            <consortium name="Elixir Norway"/>
        </authorList>
    </citation>
    <scope>NUCLEOTIDE SEQUENCE</scope>
</reference>